<dbReference type="STRING" id="1077947.SAMN05216227_105120"/>
<name>A0A1H8M8U2_9RHOB</name>
<accession>A0A1H8M8U2</accession>
<protein>
    <submittedName>
        <fullName evidence="2">Uncharacterized protein</fullName>
    </submittedName>
</protein>
<organism evidence="2 3">
    <name type="scientific">Pseudorhodobacter antarcticus</name>
    <dbReference type="NCBI Taxonomy" id="1077947"/>
    <lineage>
        <taxon>Bacteria</taxon>
        <taxon>Pseudomonadati</taxon>
        <taxon>Pseudomonadota</taxon>
        <taxon>Alphaproteobacteria</taxon>
        <taxon>Rhodobacterales</taxon>
        <taxon>Paracoccaceae</taxon>
        <taxon>Pseudorhodobacter</taxon>
    </lineage>
</organism>
<dbReference type="EMBL" id="FOCO01000051">
    <property type="protein sequence ID" value="SEO13771.1"/>
    <property type="molecule type" value="Genomic_DNA"/>
</dbReference>
<reference evidence="2 3" key="1">
    <citation type="submission" date="2016-10" db="EMBL/GenBank/DDBJ databases">
        <authorList>
            <person name="de Groot N.N."/>
        </authorList>
    </citation>
    <scope>NUCLEOTIDE SEQUENCE [LARGE SCALE GENOMIC DNA]</scope>
    <source>
        <strain evidence="2 3">CGMCC 1.10836</strain>
    </source>
</reference>
<evidence type="ECO:0000313" key="3">
    <source>
        <dbReference type="Proteomes" id="UP000183002"/>
    </source>
</evidence>
<proteinExistence type="predicted"/>
<keyword evidence="3" id="KW-1185">Reference proteome</keyword>
<dbReference type="AlphaFoldDB" id="A0A1H8M8U2"/>
<dbReference type="Proteomes" id="UP000183002">
    <property type="component" value="Unassembled WGS sequence"/>
</dbReference>
<feature type="region of interest" description="Disordered" evidence="1">
    <location>
        <begin position="1"/>
        <end position="32"/>
    </location>
</feature>
<gene>
    <name evidence="2" type="ORF">SAMN05216227_105120</name>
</gene>
<evidence type="ECO:0000313" key="2">
    <source>
        <dbReference type="EMBL" id="SEO13771.1"/>
    </source>
</evidence>
<evidence type="ECO:0000256" key="1">
    <source>
        <dbReference type="SAM" id="MobiDB-lite"/>
    </source>
</evidence>
<sequence length="73" mass="8372">MGQTHSPLRKASFMQIMHPSGDPEPDMGQVPVPETKRRLQPLCRHEVICAALYGGYQNDPLFEFLCECREVRQ</sequence>